<dbReference type="Proteomes" id="UP000694428">
    <property type="component" value="Unplaced"/>
</dbReference>
<proteinExistence type="predicted"/>
<organism evidence="1 2">
    <name type="scientific">Pavo cristatus</name>
    <name type="common">Indian peafowl</name>
    <name type="synonym">Blue peafowl</name>
    <dbReference type="NCBI Taxonomy" id="9049"/>
    <lineage>
        <taxon>Eukaryota</taxon>
        <taxon>Metazoa</taxon>
        <taxon>Chordata</taxon>
        <taxon>Craniata</taxon>
        <taxon>Vertebrata</taxon>
        <taxon>Euteleostomi</taxon>
        <taxon>Archelosauria</taxon>
        <taxon>Archosauria</taxon>
        <taxon>Dinosauria</taxon>
        <taxon>Saurischia</taxon>
        <taxon>Theropoda</taxon>
        <taxon>Coelurosauria</taxon>
        <taxon>Aves</taxon>
        <taxon>Neognathae</taxon>
        <taxon>Galloanserae</taxon>
        <taxon>Galliformes</taxon>
        <taxon>Phasianidae</taxon>
        <taxon>Phasianinae</taxon>
        <taxon>Pavo</taxon>
    </lineage>
</organism>
<reference evidence="1" key="2">
    <citation type="submission" date="2025-09" db="UniProtKB">
        <authorList>
            <consortium name="Ensembl"/>
        </authorList>
    </citation>
    <scope>IDENTIFICATION</scope>
</reference>
<reference evidence="1" key="1">
    <citation type="submission" date="2025-08" db="UniProtKB">
        <authorList>
            <consortium name="Ensembl"/>
        </authorList>
    </citation>
    <scope>IDENTIFICATION</scope>
</reference>
<protein>
    <submittedName>
        <fullName evidence="1">Uncharacterized protein</fullName>
    </submittedName>
</protein>
<dbReference type="Ensembl" id="ENSPSTT00000014073.1">
    <property type="protein sequence ID" value="ENSPSTP00000013422.1"/>
    <property type="gene ID" value="ENSPSTG00000009499.1"/>
</dbReference>
<accession>A0A8C9FDJ5</accession>
<dbReference type="AlphaFoldDB" id="A0A8C9FDJ5"/>
<name>A0A8C9FDJ5_PAVCR</name>
<evidence type="ECO:0000313" key="1">
    <source>
        <dbReference type="Ensembl" id="ENSPSTP00000013422.1"/>
    </source>
</evidence>
<keyword evidence="2" id="KW-1185">Reference proteome</keyword>
<evidence type="ECO:0000313" key="2">
    <source>
        <dbReference type="Proteomes" id="UP000694428"/>
    </source>
</evidence>
<sequence length="88" mass="9400">MEEALKRELGTAVLRATGHLGGGCISQGQSYETDSGRVYVKSNSKPEVGRVLRVGCVWRDPGSCAGIMRAPVRAAAPWRWARLGSASL</sequence>